<reference evidence="8" key="3">
    <citation type="submission" date="2025-09" db="UniProtKB">
        <authorList>
            <consortium name="Ensembl"/>
        </authorList>
    </citation>
    <scope>IDENTIFICATION</scope>
</reference>
<dbReference type="AlphaFoldDB" id="A0A4W5PB66"/>
<feature type="domain" description="RING-type" evidence="6">
    <location>
        <begin position="110"/>
        <end position="136"/>
    </location>
</feature>
<keyword evidence="5" id="KW-0812">Transmembrane</keyword>
<dbReference type="InterPro" id="IPR001841">
    <property type="entry name" value="Znf_RING"/>
</dbReference>
<dbReference type="SUPFAM" id="SSF57845">
    <property type="entry name" value="B-box zinc-binding domain"/>
    <property type="match status" value="1"/>
</dbReference>
<dbReference type="InterPro" id="IPR017907">
    <property type="entry name" value="Znf_RING_CS"/>
</dbReference>
<evidence type="ECO:0000256" key="5">
    <source>
        <dbReference type="SAM" id="Phobius"/>
    </source>
</evidence>
<keyword evidence="2 4" id="KW-0863">Zinc-finger</keyword>
<evidence type="ECO:0000313" key="9">
    <source>
        <dbReference type="Proteomes" id="UP000314982"/>
    </source>
</evidence>
<evidence type="ECO:0000313" key="8">
    <source>
        <dbReference type="Ensembl" id="ENSHHUP00000059338.1"/>
    </source>
</evidence>
<proteinExistence type="predicted"/>
<dbReference type="Pfam" id="PF13445">
    <property type="entry name" value="zf-RING_UBOX"/>
    <property type="match status" value="1"/>
</dbReference>
<dbReference type="PANTHER" id="PTHR24103">
    <property type="entry name" value="E3 UBIQUITIN-PROTEIN LIGASE TRIM"/>
    <property type="match status" value="1"/>
</dbReference>
<dbReference type="Pfam" id="PF00643">
    <property type="entry name" value="zf-B_box"/>
    <property type="match status" value="1"/>
</dbReference>
<evidence type="ECO:0000256" key="3">
    <source>
        <dbReference type="ARBA" id="ARBA00022833"/>
    </source>
</evidence>
<dbReference type="CDD" id="cd19790">
    <property type="entry name" value="Bbox2_TRIM59_C-XI"/>
    <property type="match status" value="1"/>
</dbReference>
<organism evidence="8 9">
    <name type="scientific">Hucho hucho</name>
    <name type="common">huchen</name>
    <dbReference type="NCBI Taxonomy" id="62062"/>
    <lineage>
        <taxon>Eukaryota</taxon>
        <taxon>Metazoa</taxon>
        <taxon>Chordata</taxon>
        <taxon>Craniata</taxon>
        <taxon>Vertebrata</taxon>
        <taxon>Euteleostomi</taxon>
        <taxon>Actinopterygii</taxon>
        <taxon>Neopterygii</taxon>
        <taxon>Teleostei</taxon>
        <taxon>Protacanthopterygii</taxon>
        <taxon>Salmoniformes</taxon>
        <taxon>Salmonidae</taxon>
        <taxon>Salmoninae</taxon>
        <taxon>Hucho</taxon>
    </lineage>
</organism>
<name>A0A4W5PB66_9TELE</name>
<dbReference type="InterPro" id="IPR050143">
    <property type="entry name" value="TRIM/RBCC"/>
</dbReference>
<dbReference type="SUPFAM" id="SSF57850">
    <property type="entry name" value="RING/U-box"/>
    <property type="match status" value="1"/>
</dbReference>
<dbReference type="InterPro" id="IPR013083">
    <property type="entry name" value="Znf_RING/FYVE/PHD"/>
</dbReference>
<evidence type="ECO:0000256" key="4">
    <source>
        <dbReference type="PROSITE-ProRule" id="PRU00024"/>
    </source>
</evidence>
<keyword evidence="5" id="KW-1133">Transmembrane helix</keyword>
<keyword evidence="5" id="KW-0472">Membrane</keyword>
<dbReference type="Gene3D" id="3.30.160.60">
    <property type="entry name" value="Classic Zinc Finger"/>
    <property type="match status" value="1"/>
</dbReference>
<evidence type="ECO:0000256" key="1">
    <source>
        <dbReference type="ARBA" id="ARBA00022723"/>
    </source>
</evidence>
<sequence>MPYFRLFFTMPAPISYIEHRGTNSPSERSIPRLFYVTMPALLLLEMRPAHVAGSSNVNNTCNAEVPLFTIGKHRLNDALNCKERNKPGMQSLIVPSPHLTMHNLEEDLTCSVCYSRFTDPRVLPCSHTFCKSCLDKVFQVSAIYSIWRPLQLPLKGCYALPINVSLRAIIKFQKDSHPRPPSCPEHHRQPLNVYCVQDRQLICGFCLTVGQHQGHSIDDMHAAFIRERQAPAHLLARLSDHRRAEVCELGEQLEQASCEGLVRQDRQAVEQYFQGLELARKKEAFMGALDTASVEVSLAYDPLIQKLKKLQVCELGEQLEQKASCEGLVRQDRQAVEQYFHGLELVLARKKEAFMGALDTASVEVSLAYDPLIRRLELQEQLDLLSLGSAVEDEDSPLVFLEKFYLFREVEALVNPPLPKVISLSITLVLLSTIEGLVEEPVPRFFCCAKPTILVKVLRTEAGSHPGGWVNDLLLQLQPTLPVVLLLLLAAVWVNPVGGASLGFSKRSQMLHGLSSKLTASLWETAGFLYAQTVEVQLFLLHTGGEHLPAAGILQDPQLMTERHMGLHFRKDPSTW</sequence>
<dbReference type="Proteomes" id="UP000314982">
    <property type="component" value="Unassembled WGS sequence"/>
</dbReference>
<dbReference type="Gene3D" id="3.30.40.10">
    <property type="entry name" value="Zinc/RING finger domain, C3HC4 (zinc finger)"/>
    <property type="match status" value="1"/>
</dbReference>
<dbReference type="InterPro" id="IPR027370">
    <property type="entry name" value="Znf-RING_euk"/>
</dbReference>
<evidence type="ECO:0000259" key="7">
    <source>
        <dbReference type="PROSITE" id="PS50119"/>
    </source>
</evidence>
<dbReference type="GO" id="GO:0008270">
    <property type="term" value="F:zinc ion binding"/>
    <property type="evidence" value="ECO:0007669"/>
    <property type="project" value="UniProtKB-KW"/>
</dbReference>
<feature type="transmembrane region" description="Helical" evidence="5">
    <location>
        <begin position="481"/>
        <end position="504"/>
    </location>
</feature>
<dbReference type="SMART" id="SM00336">
    <property type="entry name" value="BBOX"/>
    <property type="match status" value="1"/>
</dbReference>
<dbReference type="PROSITE" id="PS00518">
    <property type="entry name" value="ZF_RING_1"/>
    <property type="match status" value="1"/>
</dbReference>
<dbReference type="Ensembl" id="ENSHHUT00000061364.1">
    <property type="protein sequence ID" value="ENSHHUP00000059338.1"/>
    <property type="gene ID" value="ENSHHUG00000035263.1"/>
</dbReference>
<dbReference type="GeneTree" id="ENSGT00940000165917"/>
<dbReference type="STRING" id="62062.ENSHHUP00000059338"/>
<dbReference type="PROSITE" id="PS50119">
    <property type="entry name" value="ZF_BBOX"/>
    <property type="match status" value="1"/>
</dbReference>
<keyword evidence="9" id="KW-1185">Reference proteome</keyword>
<evidence type="ECO:0000256" key="2">
    <source>
        <dbReference type="ARBA" id="ARBA00022771"/>
    </source>
</evidence>
<keyword evidence="1" id="KW-0479">Metal-binding</keyword>
<feature type="domain" description="B box-type" evidence="7">
    <location>
        <begin position="178"/>
        <end position="220"/>
    </location>
</feature>
<keyword evidence="3" id="KW-0862">Zinc</keyword>
<dbReference type="InterPro" id="IPR000315">
    <property type="entry name" value="Znf_B-box"/>
</dbReference>
<protein>
    <submittedName>
        <fullName evidence="8">Tripartite motif containing 59</fullName>
    </submittedName>
</protein>
<evidence type="ECO:0000259" key="6">
    <source>
        <dbReference type="PROSITE" id="PS50089"/>
    </source>
</evidence>
<reference evidence="8" key="2">
    <citation type="submission" date="2025-08" db="UniProtKB">
        <authorList>
            <consortium name="Ensembl"/>
        </authorList>
    </citation>
    <scope>IDENTIFICATION</scope>
</reference>
<dbReference type="PROSITE" id="PS50089">
    <property type="entry name" value="ZF_RING_2"/>
    <property type="match status" value="1"/>
</dbReference>
<reference evidence="9" key="1">
    <citation type="submission" date="2018-06" db="EMBL/GenBank/DDBJ databases">
        <title>Genome assembly of Danube salmon.</title>
        <authorList>
            <person name="Macqueen D.J."/>
            <person name="Gundappa M.K."/>
        </authorList>
    </citation>
    <scope>NUCLEOTIDE SEQUENCE [LARGE SCALE GENOMIC DNA]</scope>
</reference>
<accession>A0A4W5PB66</accession>
<dbReference type="SMART" id="SM00184">
    <property type="entry name" value="RING"/>
    <property type="match status" value="1"/>
</dbReference>